<evidence type="ECO:0000256" key="13">
    <source>
        <dbReference type="SAM" id="MobiDB-lite"/>
    </source>
</evidence>
<evidence type="ECO:0000256" key="6">
    <source>
        <dbReference type="ARBA" id="ARBA00022847"/>
    </source>
</evidence>
<dbReference type="GO" id="GO:0005886">
    <property type="term" value="C:plasma membrane"/>
    <property type="evidence" value="ECO:0007669"/>
    <property type="project" value="UniProtKB-SubCell"/>
</dbReference>
<evidence type="ECO:0000313" key="16">
    <source>
        <dbReference type="WBParaSite" id="L893_g14450.t1"/>
    </source>
</evidence>
<keyword evidence="5 14" id="KW-0812">Transmembrane</keyword>
<evidence type="ECO:0000256" key="1">
    <source>
        <dbReference type="ARBA" id="ARBA00004651"/>
    </source>
</evidence>
<feature type="transmembrane region" description="Helical" evidence="14">
    <location>
        <begin position="634"/>
        <end position="651"/>
    </location>
</feature>
<keyword evidence="15" id="KW-1185">Reference proteome</keyword>
<dbReference type="CDD" id="cd11476">
    <property type="entry name" value="SLC5sbd_DUR3"/>
    <property type="match status" value="1"/>
</dbReference>
<dbReference type="PROSITE" id="PS50283">
    <property type="entry name" value="NA_SOLUT_SYMP_3"/>
    <property type="match status" value="1"/>
</dbReference>
<dbReference type="WBParaSite" id="L893_g14450.t1">
    <property type="protein sequence ID" value="L893_g14450.t1"/>
    <property type="gene ID" value="L893_g14450"/>
</dbReference>
<dbReference type="AlphaFoldDB" id="A0A1I7YAZ2"/>
<keyword evidence="11" id="KW-0739">Sodium transport</keyword>
<dbReference type="InterPro" id="IPR038377">
    <property type="entry name" value="Na/Glc_symporter_sf"/>
</dbReference>
<feature type="transmembrane region" description="Helical" evidence="14">
    <location>
        <begin position="526"/>
        <end position="543"/>
    </location>
</feature>
<dbReference type="Gene3D" id="1.20.1730.10">
    <property type="entry name" value="Sodium/glucose cotransporter"/>
    <property type="match status" value="2"/>
</dbReference>
<feature type="transmembrane region" description="Helical" evidence="14">
    <location>
        <begin position="429"/>
        <end position="452"/>
    </location>
</feature>
<evidence type="ECO:0000313" key="15">
    <source>
        <dbReference type="Proteomes" id="UP000095287"/>
    </source>
</evidence>
<keyword evidence="6" id="KW-0769">Symport</keyword>
<evidence type="ECO:0000256" key="5">
    <source>
        <dbReference type="ARBA" id="ARBA00022692"/>
    </source>
</evidence>
<dbReference type="Gene3D" id="1.10.10.10">
    <property type="entry name" value="Winged helix-like DNA-binding domain superfamily/Winged helix DNA-binding domain"/>
    <property type="match status" value="1"/>
</dbReference>
<evidence type="ECO:0000256" key="9">
    <source>
        <dbReference type="ARBA" id="ARBA00023065"/>
    </source>
</evidence>
<dbReference type="InterPro" id="IPR036388">
    <property type="entry name" value="WH-like_DNA-bd_sf"/>
</dbReference>
<dbReference type="Proteomes" id="UP000095287">
    <property type="component" value="Unplaced"/>
</dbReference>
<evidence type="ECO:0000256" key="14">
    <source>
        <dbReference type="SAM" id="Phobius"/>
    </source>
</evidence>
<evidence type="ECO:0000256" key="12">
    <source>
        <dbReference type="RuleBase" id="RU362091"/>
    </source>
</evidence>
<feature type="transmembrane region" description="Helical" evidence="14">
    <location>
        <begin position="580"/>
        <end position="599"/>
    </location>
</feature>
<keyword evidence="4" id="KW-1003">Cell membrane</keyword>
<keyword evidence="3" id="KW-0813">Transport</keyword>
<feature type="transmembrane region" description="Helical" evidence="14">
    <location>
        <begin position="273"/>
        <end position="290"/>
    </location>
</feature>
<feature type="transmembrane region" description="Helical" evidence="14">
    <location>
        <begin position="473"/>
        <end position="492"/>
    </location>
</feature>
<feature type="transmembrane region" description="Helical" evidence="14">
    <location>
        <begin position="320"/>
        <end position="344"/>
    </location>
</feature>
<dbReference type="GO" id="GO:0006814">
    <property type="term" value="P:sodium ion transport"/>
    <property type="evidence" value="ECO:0007669"/>
    <property type="project" value="UniProtKB-KW"/>
</dbReference>
<dbReference type="SUPFAM" id="SSF46894">
    <property type="entry name" value="C-terminal effector domain of the bipartite response regulators"/>
    <property type="match status" value="1"/>
</dbReference>
<feature type="transmembrane region" description="Helical" evidence="14">
    <location>
        <begin position="657"/>
        <end position="679"/>
    </location>
</feature>
<dbReference type="PANTHER" id="PTHR48086:SF3">
    <property type="entry name" value="SODIUM_PROLINE SYMPORTER"/>
    <property type="match status" value="1"/>
</dbReference>
<dbReference type="GO" id="GO:0015293">
    <property type="term" value="F:symporter activity"/>
    <property type="evidence" value="ECO:0007669"/>
    <property type="project" value="UniProtKB-KW"/>
</dbReference>
<organism evidence="15 16">
    <name type="scientific">Steinernema glaseri</name>
    <dbReference type="NCBI Taxonomy" id="37863"/>
    <lineage>
        <taxon>Eukaryota</taxon>
        <taxon>Metazoa</taxon>
        <taxon>Ecdysozoa</taxon>
        <taxon>Nematoda</taxon>
        <taxon>Chromadorea</taxon>
        <taxon>Rhabditida</taxon>
        <taxon>Tylenchina</taxon>
        <taxon>Panagrolaimomorpha</taxon>
        <taxon>Strongyloidoidea</taxon>
        <taxon>Steinernematidae</taxon>
        <taxon>Steinernema</taxon>
    </lineage>
</organism>
<dbReference type="Pfam" id="PF00474">
    <property type="entry name" value="SSF"/>
    <property type="match status" value="2"/>
</dbReference>
<dbReference type="InterPro" id="IPR050277">
    <property type="entry name" value="Sodium:Solute_Symporter"/>
</dbReference>
<dbReference type="InterPro" id="IPR016032">
    <property type="entry name" value="Sig_transdc_resp-reg_C-effctor"/>
</dbReference>
<dbReference type="GO" id="GO:0003677">
    <property type="term" value="F:DNA binding"/>
    <property type="evidence" value="ECO:0007669"/>
    <property type="project" value="InterPro"/>
</dbReference>
<name>A0A1I7YAZ2_9BILA</name>
<sequence>MAGLERGHLLLAGADACFDQDALPVEVVACVQALRRRGYALQRSLQTVLVEPAKAGPVSQKTELEPELQLWDLMENGWTMLTPRGHSVMLTRGERRIVQVLFAVSPQTVERDRLFPLEEGREATARSVDVLISRLKRKITAMGEELPIRAVFRFWSWDRCRPARYCGIGTHASEGCFASSHRAEEKGKDMQEAEFFTLSTTTAILLLVGFYGATFLMSLMIGQKKENVDGYMVSNSAVGFGLSAASMIATWVWAASFYASATSGFKYGLSGPLHYGLWGALMILFIYPFGRRFRQLAPQAHTLAEVLHARHGSSSQMIMAISNVVGSGISLMVNFTAAGALVSILSPLTFIQGVLIAGLGVLSYTLWSGFRASANWWRLDSEQANFYSTKAILEQGAPYFVAVLAYAIGNQTIAQRLFAVREDLIKPTFLTATIGYGAVVIGLGMLGLLALFTGLQPVDGNMNNIIPQMASTYLPPFGIALFFILVVGSLSSTADSDLAALSAIMMTDIYAKNIARGRPKPARMLWWGRITMVVATMVGVIFASLRLDILVMLVFVGALWGAIVFPVIVSFYWDRVTNKAFSWSVLCAVVLFTIVRFELIPIEGVVAVFYEVTASIGGGVVAGLMAFAFFRSRIAIAIGVIATAILLPNFIGFLREYIVLLGSLTAYGVSAVVCVAISLRSQERFDFSVLAERVQSFHYDETPVPGKKQREVKGDPASARA</sequence>
<feature type="transmembrane region" description="Helical" evidence="14">
    <location>
        <begin position="350"/>
        <end position="370"/>
    </location>
</feature>
<keyword evidence="7 14" id="KW-1133">Transmembrane helix</keyword>
<feature type="transmembrane region" description="Helical" evidence="14">
    <location>
        <begin position="605"/>
        <end position="627"/>
    </location>
</feature>
<feature type="transmembrane region" description="Helical" evidence="14">
    <location>
        <begin position="549"/>
        <end position="573"/>
    </location>
</feature>
<evidence type="ECO:0000256" key="11">
    <source>
        <dbReference type="ARBA" id="ARBA00023201"/>
    </source>
</evidence>
<comment type="subcellular location">
    <subcellularLocation>
        <location evidence="1">Cell membrane</location>
        <topology evidence="1">Multi-pass membrane protein</topology>
    </subcellularLocation>
</comment>
<feature type="transmembrane region" description="Helical" evidence="14">
    <location>
        <begin position="195"/>
        <end position="219"/>
    </location>
</feature>
<dbReference type="InterPro" id="IPR001734">
    <property type="entry name" value="Na/solute_symporter"/>
</dbReference>
<evidence type="ECO:0000256" key="2">
    <source>
        <dbReference type="ARBA" id="ARBA00006434"/>
    </source>
</evidence>
<evidence type="ECO:0000256" key="10">
    <source>
        <dbReference type="ARBA" id="ARBA00023136"/>
    </source>
</evidence>
<protein>
    <submittedName>
        <fullName evidence="16">Sodium:solute symporter family protein</fullName>
    </submittedName>
</protein>
<feature type="transmembrane region" description="Helical" evidence="14">
    <location>
        <begin position="231"/>
        <end position="253"/>
    </location>
</feature>
<evidence type="ECO:0000256" key="4">
    <source>
        <dbReference type="ARBA" id="ARBA00022475"/>
    </source>
</evidence>
<proteinExistence type="inferred from homology"/>
<dbReference type="GO" id="GO:0006355">
    <property type="term" value="P:regulation of DNA-templated transcription"/>
    <property type="evidence" value="ECO:0007669"/>
    <property type="project" value="InterPro"/>
</dbReference>
<dbReference type="PANTHER" id="PTHR48086">
    <property type="entry name" value="SODIUM/PROLINE SYMPORTER-RELATED"/>
    <property type="match status" value="1"/>
</dbReference>
<keyword evidence="8" id="KW-0915">Sodium</keyword>
<reference evidence="16" key="1">
    <citation type="submission" date="2016-11" db="UniProtKB">
        <authorList>
            <consortium name="WormBaseParasite"/>
        </authorList>
    </citation>
    <scope>IDENTIFICATION</scope>
</reference>
<evidence type="ECO:0000256" key="8">
    <source>
        <dbReference type="ARBA" id="ARBA00023053"/>
    </source>
</evidence>
<comment type="similarity">
    <text evidence="2 12">Belongs to the sodium:solute symporter (SSF) (TC 2.A.21) family.</text>
</comment>
<feature type="region of interest" description="Disordered" evidence="13">
    <location>
        <begin position="701"/>
        <end position="721"/>
    </location>
</feature>
<evidence type="ECO:0000256" key="3">
    <source>
        <dbReference type="ARBA" id="ARBA00022448"/>
    </source>
</evidence>
<accession>A0A1I7YAZ2</accession>
<keyword evidence="9" id="KW-0406">Ion transport</keyword>
<evidence type="ECO:0000256" key="7">
    <source>
        <dbReference type="ARBA" id="ARBA00022989"/>
    </source>
</evidence>
<keyword evidence="10 14" id="KW-0472">Membrane</keyword>